<comment type="caution">
    <text evidence="2">The sequence shown here is derived from an EMBL/GenBank/DDBJ whole genome shotgun (WGS) entry which is preliminary data.</text>
</comment>
<dbReference type="GO" id="GO:0016747">
    <property type="term" value="F:acyltransferase activity, transferring groups other than amino-acyl groups"/>
    <property type="evidence" value="ECO:0007669"/>
    <property type="project" value="InterPro"/>
</dbReference>
<dbReference type="Proteomes" id="UP000032512">
    <property type="component" value="Unassembled WGS sequence"/>
</dbReference>
<reference evidence="2 3" key="1">
    <citation type="submission" date="2015-01" db="EMBL/GenBank/DDBJ databases">
        <title>Draft genome sequences of the supercritical CO2 tolerant bacteria Bacillus subterraneus MITOT1 and Bacillus cereus MIT0214.</title>
        <authorList>
            <person name="Peet K.C."/>
            <person name="Thompson J.R."/>
        </authorList>
    </citation>
    <scope>NUCLEOTIDE SEQUENCE [LARGE SCALE GENOMIC DNA]</scope>
    <source>
        <strain evidence="2 3">MITOT1</strain>
    </source>
</reference>
<gene>
    <name evidence="2" type="ORF">UB32_00925</name>
</gene>
<dbReference type="InterPro" id="IPR000182">
    <property type="entry name" value="GNAT_dom"/>
</dbReference>
<name>A0A0D6ZFG1_9BACI</name>
<accession>A0A0D6ZFG1</accession>
<dbReference type="Pfam" id="PF00583">
    <property type="entry name" value="Acetyltransf_1"/>
    <property type="match status" value="1"/>
</dbReference>
<dbReference type="AlphaFoldDB" id="A0A0D6ZFG1"/>
<dbReference type="PROSITE" id="PS51186">
    <property type="entry name" value="GNAT"/>
    <property type="match status" value="2"/>
</dbReference>
<dbReference type="PANTHER" id="PTHR43617">
    <property type="entry name" value="L-AMINO ACID N-ACETYLTRANSFERASE"/>
    <property type="match status" value="1"/>
</dbReference>
<feature type="domain" description="N-acetyltransferase" evidence="1">
    <location>
        <begin position="196"/>
        <end position="328"/>
    </location>
</feature>
<dbReference type="PATRIC" id="fig|285983.3.peg.82"/>
<organism evidence="2 3">
    <name type="scientific">Mesobacillus subterraneus</name>
    <dbReference type="NCBI Taxonomy" id="285983"/>
    <lineage>
        <taxon>Bacteria</taxon>
        <taxon>Bacillati</taxon>
        <taxon>Bacillota</taxon>
        <taxon>Bacilli</taxon>
        <taxon>Bacillales</taxon>
        <taxon>Bacillaceae</taxon>
        <taxon>Mesobacillus</taxon>
    </lineage>
</organism>
<dbReference type="CDD" id="cd04301">
    <property type="entry name" value="NAT_SF"/>
    <property type="match status" value="2"/>
</dbReference>
<evidence type="ECO:0000313" key="2">
    <source>
        <dbReference type="EMBL" id="KIY23806.1"/>
    </source>
</evidence>
<dbReference type="InterPro" id="IPR016181">
    <property type="entry name" value="Acyl_CoA_acyltransferase"/>
</dbReference>
<sequence length="328" mass="37936">MYYRTIELSDIKQIIGLWNIEAVNLGYKPFRDEQDFTQQVVRNKNFSRDGFIVCLSKNESVIGFINMVCKKEISTGETFQDTPGYLNMLVVDSNYQKQGIGSTLLDLGEKYLKDNGKKEVTLSHSCPIKLSWYVDKEKHEHNKAPGIKKESYGLKFLKKRGYAVQQEELSYYRNLKDFTLADEVKIQAENLEKEGITFTFFNQLRHSGYSEMFERLEDPSFYKKFIDGIQEGKDILVAVDQTQVCATAGTIFREENGRGFFSALAVDPLYQGRHIGNVLFGKLCLALKEKQADYMTLFVTKDNHARRIYERSGFKVVQEWSIMNKDLE</sequence>
<dbReference type="OrthoDB" id="5319888at2"/>
<dbReference type="PANTHER" id="PTHR43617:SF38">
    <property type="entry name" value="N-ACETYLTRANSFERASE DOMAIN-CONTAINING PROTEIN"/>
    <property type="match status" value="1"/>
</dbReference>
<dbReference type="SUPFAM" id="SSF55729">
    <property type="entry name" value="Acyl-CoA N-acyltransferases (Nat)"/>
    <property type="match status" value="2"/>
</dbReference>
<proteinExistence type="predicted"/>
<protein>
    <recommendedName>
        <fullName evidence="1">N-acetyltransferase domain-containing protein</fullName>
    </recommendedName>
</protein>
<dbReference type="Gene3D" id="3.40.630.30">
    <property type="match status" value="2"/>
</dbReference>
<dbReference type="EMBL" id="JXIQ01000010">
    <property type="protein sequence ID" value="KIY23806.1"/>
    <property type="molecule type" value="Genomic_DNA"/>
</dbReference>
<dbReference type="RefSeq" id="WP_044390459.1">
    <property type="nucleotide sequence ID" value="NZ_JXIQ01000010.1"/>
</dbReference>
<feature type="domain" description="N-acetyltransferase" evidence="1">
    <location>
        <begin position="1"/>
        <end position="185"/>
    </location>
</feature>
<evidence type="ECO:0000259" key="1">
    <source>
        <dbReference type="PROSITE" id="PS51186"/>
    </source>
</evidence>
<keyword evidence="3" id="KW-1185">Reference proteome</keyword>
<dbReference type="Pfam" id="PF13673">
    <property type="entry name" value="Acetyltransf_10"/>
    <property type="match status" value="1"/>
</dbReference>
<evidence type="ECO:0000313" key="3">
    <source>
        <dbReference type="Proteomes" id="UP000032512"/>
    </source>
</evidence>
<dbReference type="InterPro" id="IPR050276">
    <property type="entry name" value="MshD_Acetyltransferase"/>
</dbReference>